<evidence type="ECO:0000256" key="4">
    <source>
        <dbReference type="ARBA" id="ARBA00023002"/>
    </source>
</evidence>
<proteinExistence type="inferred from homology"/>
<evidence type="ECO:0000256" key="3">
    <source>
        <dbReference type="ARBA" id="ARBA00022723"/>
    </source>
</evidence>
<dbReference type="Proteomes" id="UP000054166">
    <property type="component" value="Unassembled WGS sequence"/>
</dbReference>
<gene>
    <name evidence="6" type="ORF">PILCRDRAFT_401541</name>
</gene>
<evidence type="ECO:0000313" key="6">
    <source>
        <dbReference type="EMBL" id="KIM84176.1"/>
    </source>
</evidence>
<keyword evidence="3" id="KW-0479">Metal-binding</keyword>
<dbReference type="InterPro" id="IPR001128">
    <property type="entry name" value="Cyt_P450"/>
</dbReference>
<dbReference type="GO" id="GO:0005506">
    <property type="term" value="F:iron ion binding"/>
    <property type="evidence" value="ECO:0007669"/>
    <property type="project" value="InterPro"/>
</dbReference>
<evidence type="ECO:0000256" key="1">
    <source>
        <dbReference type="ARBA" id="ARBA00001971"/>
    </source>
</evidence>
<keyword evidence="5" id="KW-0408">Iron</keyword>
<keyword evidence="4" id="KW-0560">Oxidoreductase</keyword>
<dbReference type="PANTHER" id="PTHR46206">
    <property type="entry name" value="CYTOCHROME P450"/>
    <property type="match status" value="1"/>
</dbReference>
<dbReference type="SUPFAM" id="SSF48264">
    <property type="entry name" value="Cytochrome P450"/>
    <property type="match status" value="1"/>
</dbReference>
<dbReference type="InParanoid" id="A0A0C3G0J2"/>
<keyword evidence="7" id="KW-1185">Reference proteome</keyword>
<dbReference type="STRING" id="765440.A0A0C3G0J2"/>
<comment type="similarity">
    <text evidence="2">Belongs to the cytochrome P450 family.</text>
</comment>
<protein>
    <recommendedName>
        <fullName evidence="8">Cytochrome P450</fullName>
    </recommendedName>
</protein>
<dbReference type="GO" id="GO:0016705">
    <property type="term" value="F:oxidoreductase activity, acting on paired donors, with incorporation or reduction of molecular oxygen"/>
    <property type="evidence" value="ECO:0007669"/>
    <property type="project" value="InterPro"/>
</dbReference>
<dbReference type="EMBL" id="KN832988">
    <property type="protein sequence ID" value="KIM84176.1"/>
    <property type="molecule type" value="Genomic_DNA"/>
</dbReference>
<dbReference type="GO" id="GO:0004497">
    <property type="term" value="F:monooxygenase activity"/>
    <property type="evidence" value="ECO:0007669"/>
    <property type="project" value="InterPro"/>
</dbReference>
<reference evidence="7" key="2">
    <citation type="submission" date="2015-01" db="EMBL/GenBank/DDBJ databases">
        <title>Evolutionary Origins and Diversification of the Mycorrhizal Mutualists.</title>
        <authorList>
            <consortium name="DOE Joint Genome Institute"/>
            <consortium name="Mycorrhizal Genomics Consortium"/>
            <person name="Kohler A."/>
            <person name="Kuo A."/>
            <person name="Nagy L.G."/>
            <person name="Floudas D."/>
            <person name="Copeland A."/>
            <person name="Barry K.W."/>
            <person name="Cichocki N."/>
            <person name="Veneault-Fourrey C."/>
            <person name="LaButti K."/>
            <person name="Lindquist E.A."/>
            <person name="Lipzen A."/>
            <person name="Lundell T."/>
            <person name="Morin E."/>
            <person name="Murat C."/>
            <person name="Riley R."/>
            <person name="Ohm R."/>
            <person name="Sun H."/>
            <person name="Tunlid A."/>
            <person name="Henrissat B."/>
            <person name="Grigoriev I.V."/>
            <person name="Hibbett D.S."/>
            <person name="Martin F."/>
        </authorList>
    </citation>
    <scope>NUCLEOTIDE SEQUENCE [LARGE SCALE GENOMIC DNA]</scope>
    <source>
        <strain evidence="7">F 1598</strain>
    </source>
</reference>
<dbReference type="HOGENOM" id="CLU_022195_6_0_1"/>
<reference evidence="6 7" key="1">
    <citation type="submission" date="2014-04" db="EMBL/GenBank/DDBJ databases">
        <authorList>
            <consortium name="DOE Joint Genome Institute"/>
            <person name="Kuo A."/>
            <person name="Tarkka M."/>
            <person name="Buscot F."/>
            <person name="Kohler A."/>
            <person name="Nagy L.G."/>
            <person name="Floudas D."/>
            <person name="Copeland A."/>
            <person name="Barry K.W."/>
            <person name="Cichocki N."/>
            <person name="Veneault-Fourrey C."/>
            <person name="LaButti K."/>
            <person name="Lindquist E.A."/>
            <person name="Lipzen A."/>
            <person name="Lundell T."/>
            <person name="Morin E."/>
            <person name="Murat C."/>
            <person name="Sun H."/>
            <person name="Tunlid A."/>
            <person name="Henrissat B."/>
            <person name="Grigoriev I.V."/>
            <person name="Hibbett D.S."/>
            <person name="Martin F."/>
            <person name="Nordberg H.P."/>
            <person name="Cantor M.N."/>
            <person name="Hua S.X."/>
        </authorList>
    </citation>
    <scope>NUCLEOTIDE SEQUENCE [LARGE SCALE GENOMIC DNA]</scope>
    <source>
        <strain evidence="6 7">F 1598</strain>
    </source>
</reference>
<accession>A0A0C3G0J2</accession>
<dbReference type="Pfam" id="PF00067">
    <property type="entry name" value="p450"/>
    <property type="match status" value="1"/>
</dbReference>
<dbReference type="AlphaFoldDB" id="A0A0C3G0J2"/>
<sequence length="120" mass="13483">MKKLDSVLHESQRINAIMTATIIRKAKVSCRLSDGTSMPKGTWVMSSINAAHHSEIKYENPMKFDGFRFSRMREQPGNEVKYQAVSTTDSFAFGTAPHTCPGPINQLKVLLAYIICNNEF</sequence>
<organism evidence="6 7">
    <name type="scientific">Piloderma croceum (strain F 1598)</name>
    <dbReference type="NCBI Taxonomy" id="765440"/>
    <lineage>
        <taxon>Eukaryota</taxon>
        <taxon>Fungi</taxon>
        <taxon>Dikarya</taxon>
        <taxon>Basidiomycota</taxon>
        <taxon>Agaricomycotina</taxon>
        <taxon>Agaricomycetes</taxon>
        <taxon>Agaricomycetidae</taxon>
        <taxon>Atheliales</taxon>
        <taxon>Atheliaceae</taxon>
        <taxon>Piloderma</taxon>
    </lineage>
</organism>
<evidence type="ECO:0008006" key="8">
    <source>
        <dbReference type="Google" id="ProtNLM"/>
    </source>
</evidence>
<comment type="cofactor">
    <cofactor evidence="1">
        <name>heme</name>
        <dbReference type="ChEBI" id="CHEBI:30413"/>
    </cofactor>
</comment>
<dbReference type="Gene3D" id="1.10.630.10">
    <property type="entry name" value="Cytochrome P450"/>
    <property type="match status" value="1"/>
</dbReference>
<dbReference type="OrthoDB" id="3248974at2759"/>
<evidence type="ECO:0000313" key="7">
    <source>
        <dbReference type="Proteomes" id="UP000054166"/>
    </source>
</evidence>
<dbReference type="InterPro" id="IPR036396">
    <property type="entry name" value="Cyt_P450_sf"/>
</dbReference>
<name>A0A0C3G0J2_PILCF</name>
<evidence type="ECO:0000256" key="2">
    <source>
        <dbReference type="ARBA" id="ARBA00010617"/>
    </source>
</evidence>
<evidence type="ECO:0000256" key="5">
    <source>
        <dbReference type="ARBA" id="ARBA00023004"/>
    </source>
</evidence>
<dbReference type="GO" id="GO:0020037">
    <property type="term" value="F:heme binding"/>
    <property type="evidence" value="ECO:0007669"/>
    <property type="project" value="InterPro"/>
</dbReference>